<feature type="region of interest" description="Disordered" evidence="1">
    <location>
        <begin position="1"/>
        <end position="46"/>
    </location>
</feature>
<name>A0A1Q2YAK9_9ASCO</name>
<dbReference type="AlphaFoldDB" id="A0A1Q2YAK9"/>
<evidence type="ECO:0000313" key="2">
    <source>
        <dbReference type="EMBL" id="GAV26586.1"/>
    </source>
</evidence>
<feature type="compositionally biased region" description="Polar residues" evidence="1">
    <location>
        <begin position="1"/>
        <end position="13"/>
    </location>
</feature>
<dbReference type="OrthoDB" id="68483at2759"/>
<gene>
    <name evidence="2" type="ORF">PMKS-000040</name>
</gene>
<evidence type="ECO:0000313" key="3">
    <source>
        <dbReference type="Proteomes" id="UP000186136"/>
    </source>
</evidence>
<protein>
    <submittedName>
        <fullName evidence="2">Uncharacterized protein</fullName>
    </submittedName>
</protein>
<feature type="compositionally biased region" description="Polar residues" evidence="1">
    <location>
        <begin position="32"/>
        <end position="43"/>
    </location>
</feature>
<dbReference type="EMBL" id="BDGI01000001">
    <property type="protein sequence ID" value="GAV26586.1"/>
    <property type="molecule type" value="Genomic_DNA"/>
</dbReference>
<sequence>MHSTKPKTGTSNHPLKPRLDSNSLLRREFSLNEKSNTDPNASSDDWKTANDYAIIMKKLEDTDKRSSVHTLPANFNLKSVKGSGRGLKHSEMMNFKKFMKVDAKVNEVNTENVSTGPQHNNLSYKPSYATLDNQMANDYKVYTMDDYLDKL</sequence>
<accession>A0A1Q2YAK9</accession>
<evidence type="ECO:0000256" key="1">
    <source>
        <dbReference type="SAM" id="MobiDB-lite"/>
    </source>
</evidence>
<organism evidence="2 3">
    <name type="scientific">Pichia membranifaciens</name>
    <dbReference type="NCBI Taxonomy" id="4926"/>
    <lineage>
        <taxon>Eukaryota</taxon>
        <taxon>Fungi</taxon>
        <taxon>Dikarya</taxon>
        <taxon>Ascomycota</taxon>
        <taxon>Saccharomycotina</taxon>
        <taxon>Pichiomycetes</taxon>
        <taxon>Pichiales</taxon>
        <taxon>Pichiaceae</taxon>
        <taxon>Pichia</taxon>
    </lineage>
</organism>
<proteinExistence type="predicted"/>
<keyword evidence="3" id="KW-1185">Reference proteome</keyword>
<reference evidence="2 3" key="1">
    <citation type="submission" date="2016-08" db="EMBL/GenBank/DDBJ databases">
        <title>Whole genome shotgun sequence of Pichia membranifaciens KS47-1.</title>
        <authorList>
            <person name="Konishi M."/>
            <person name="Ishida M."/>
            <person name="Arakawa T."/>
            <person name="Kato Y."/>
            <person name="Horiuchi J."/>
        </authorList>
    </citation>
    <scope>NUCLEOTIDE SEQUENCE [LARGE SCALE GENOMIC DNA]</scope>
    <source>
        <strain evidence="2 3">KS47-1</strain>
    </source>
</reference>
<comment type="caution">
    <text evidence="2">The sequence shown here is derived from an EMBL/GenBank/DDBJ whole genome shotgun (WGS) entry which is preliminary data.</text>
</comment>
<dbReference type="Proteomes" id="UP000186136">
    <property type="component" value="Unassembled WGS sequence"/>
</dbReference>